<feature type="region of interest" description="Disordered" evidence="15">
    <location>
        <begin position="838"/>
        <end position="857"/>
    </location>
</feature>
<dbReference type="InterPro" id="IPR017946">
    <property type="entry name" value="PLC-like_Pdiesterase_TIM-brl"/>
</dbReference>
<dbReference type="InterPro" id="IPR057061">
    <property type="entry name" value="PLCG_EF-hand_2"/>
</dbReference>
<protein>
    <recommendedName>
        <fullName evidence="12">1-phosphatidylinositol 4,5-bisphosphate phosphodiesterase gamma</fullName>
        <ecNumber evidence="12">3.1.4.11</ecNumber>
    </recommendedName>
</protein>
<dbReference type="SMART" id="SM00326">
    <property type="entry name" value="SH3"/>
    <property type="match status" value="1"/>
</dbReference>
<accession>A0A9N9TY27</accession>
<dbReference type="InterPro" id="IPR035023">
    <property type="entry name" value="PLC-gamma_C-SH2"/>
</dbReference>
<feature type="domain" description="SH3" evidence="17">
    <location>
        <begin position="782"/>
        <end position="844"/>
    </location>
</feature>
<keyword evidence="23" id="KW-1185">Reference proteome</keyword>
<evidence type="ECO:0000256" key="2">
    <source>
        <dbReference type="ARBA" id="ARBA00022443"/>
    </source>
</evidence>
<dbReference type="GO" id="GO:0048015">
    <property type="term" value="P:phosphatidylinositol-mediated signaling"/>
    <property type="evidence" value="ECO:0007669"/>
    <property type="project" value="TreeGrafter"/>
</dbReference>
<feature type="domain" description="PH" evidence="18">
    <location>
        <begin position="24"/>
        <end position="139"/>
    </location>
</feature>
<dbReference type="SUPFAM" id="SSF50729">
    <property type="entry name" value="PH domain-like"/>
    <property type="match status" value="2"/>
</dbReference>
<dbReference type="GO" id="GO:0004435">
    <property type="term" value="F:phosphatidylinositol-4,5-bisphosphate phospholipase C activity"/>
    <property type="evidence" value="ECO:0007669"/>
    <property type="project" value="UniProtKB-UniRule"/>
</dbReference>
<dbReference type="Proteomes" id="UP001153712">
    <property type="component" value="Chromosome 8"/>
</dbReference>
<evidence type="ECO:0000256" key="3">
    <source>
        <dbReference type="ARBA" id="ARBA00022553"/>
    </source>
</evidence>
<feature type="region of interest" description="Disordered" evidence="15">
    <location>
        <begin position="518"/>
        <end position="541"/>
    </location>
</feature>
<sequence>MFNAFNGLSSSGAGYIGEMEQIISQLERGTLVHKYSWRKKPERKTLAIRRETKQLIWTRPASNSKPSYDGALNLSEVKEIRQGTGSKDFEKWPDEAKKIESKCFVIYYGMEFKLRVLSIAALSEVECERWLKGLKYLVNDTIKAPYPLQIQNWLRREFYSMEGSRESVTLKDLKSFFPKKLSNNKLRELFSEVDTRKRGEIGFDDFANLYQKIIFEEGKAHELFDKVSEYSSNGNTINLPEMVSFLINDQEDQLGNDERAVSQFICDFLKDPQREVQEPHLTVSEFLDFLFSKQNELWDSRKDAVYHDMSRPLSHYWISSSHNTYLTGDQWSSESSTEAYVRCLRMGCRCIELDCWDGPDGYPFIYHGHTLTTKIKFMDVIKTIKEHAFAASDYPVILSIEDNCTLPQQKKMASAMQEVFGDMLLTQPLESNESKLPSPFALRRKIILKHKKLPDGQDESSSMPVRNDAADMDLRNSTKNGIMYLEDRVDKEWNPHFFVLTQSKLFYFDSYKLNAGDAERSEDEEDGGGASFHRPKNHNVPNEELHFGEKWFHGKLEKGREEAEQLLRAYSHLGDGTFLVRASVTFVGEYCLSFWRNGQVNHCRIRSKQDRQQTKYYLIDAKYFDSLYSLITHYRASPLVTAEFSITLQEPVPQPNLHENEEWYHKNTGKTQAEEILRREKIEGAFLVRPSENDVNCYTISFRADKKIKHCRIKLEGRLYTIGNVEFESLVQLINYYQTYPLYKRVNLSHPISEEKVRRMAVEQNDASAYATPSYMDPSSINSNVAAIAVRDYMASRDDELSFCKHAIITNVTKTTDADGWWKGDYGGLRQRYFPSSSVREIDRSDTQDIDESSGEPALQGSLDMNGVYVTYGRNPGQTMEWIIRINPTTACPALECGVQTEEIAHEWCSAIKDVSQKASRMETQHREMERAFKIAKEMSNLIIYCQSTTFNMDKIKNHGFLFYEMSSFPENKAEKLICQQEKRFFLKYHHYQFSRVYPKGQRIDSSNYNPINMWNCGSQMVALNFQTGDRPMQLNQAKFRDNGNCGYLLRPEFMFREDFDPNDKSSLFGVEPMKISIRIIGGRHLYRLKKGTASPFVEVEVIGASYDSGVKLVTKHVLDNGLNPKWNEEICEFIVTNPHFALLRFLVQDEDVFGEPNFIGQATYPVNCIRSGYRSVWLKNSYSEDLELSSLLIHISIKPVSIS</sequence>
<evidence type="ECO:0000259" key="17">
    <source>
        <dbReference type="PROSITE" id="PS50002"/>
    </source>
</evidence>
<name>A0A9N9TY27_PHYSR</name>
<dbReference type="Pfam" id="PF00387">
    <property type="entry name" value="PI-PLC-Y"/>
    <property type="match status" value="1"/>
</dbReference>
<dbReference type="PROSITE" id="PS50003">
    <property type="entry name" value="PH_DOMAIN"/>
    <property type="match status" value="1"/>
</dbReference>
<dbReference type="Gene3D" id="1.10.238.10">
    <property type="entry name" value="EF-hand"/>
    <property type="match status" value="1"/>
</dbReference>
<keyword evidence="10 12" id="KW-0807">Transducer</keyword>
<dbReference type="CDD" id="cd08592">
    <property type="entry name" value="PI-PLCc_gamma"/>
    <property type="match status" value="1"/>
</dbReference>
<dbReference type="Gene3D" id="2.60.40.150">
    <property type="entry name" value="C2 domain"/>
    <property type="match status" value="1"/>
</dbReference>
<organism evidence="22 23">
    <name type="scientific">Phyllotreta striolata</name>
    <name type="common">Striped flea beetle</name>
    <name type="synonym">Crioceris striolata</name>
    <dbReference type="NCBI Taxonomy" id="444603"/>
    <lineage>
        <taxon>Eukaryota</taxon>
        <taxon>Metazoa</taxon>
        <taxon>Ecdysozoa</taxon>
        <taxon>Arthropoda</taxon>
        <taxon>Hexapoda</taxon>
        <taxon>Insecta</taxon>
        <taxon>Pterygota</taxon>
        <taxon>Neoptera</taxon>
        <taxon>Endopterygota</taxon>
        <taxon>Coleoptera</taxon>
        <taxon>Polyphaga</taxon>
        <taxon>Cucujiformia</taxon>
        <taxon>Chrysomeloidea</taxon>
        <taxon>Chrysomelidae</taxon>
        <taxon>Galerucinae</taxon>
        <taxon>Alticini</taxon>
        <taxon>Phyllotreta</taxon>
    </lineage>
</organism>
<evidence type="ECO:0000259" key="19">
    <source>
        <dbReference type="PROSITE" id="PS50004"/>
    </source>
</evidence>
<dbReference type="SMART" id="SM00233">
    <property type="entry name" value="PH"/>
    <property type="match status" value="2"/>
</dbReference>
<evidence type="ECO:0000256" key="15">
    <source>
        <dbReference type="SAM" id="MobiDB-lite"/>
    </source>
</evidence>
<dbReference type="SMART" id="SM00252">
    <property type="entry name" value="SH2"/>
    <property type="match status" value="2"/>
</dbReference>
<dbReference type="InterPro" id="IPR016279">
    <property type="entry name" value="PLC-gamma"/>
</dbReference>
<evidence type="ECO:0000256" key="6">
    <source>
        <dbReference type="ARBA" id="ARBA00022837"/>
    </source>
</evidence>
<dbReference type="GO" id="GO:0005509">
    <property type="term" value="F:calcium ion binding"/>
    <property type="evidence" value="ECO:0007669"/>
    <property type="project" value="InterPro"/>
</dbReference>
<evidence type="ECO:0000313" key="22">
    <source>
        <dbReference type="EMBL" id="CAG9864543.1"/>
    </source>
</evidence>
<dbReference type="PROSITE" id="PS50004">
    <property type="entry name" value="C2"/>
    <property type="match status" value="1"/>
</dbReference>
<keyword evidence="5 12" id="KW-0378">Hydrolase</keyword>
<comment type="function">
    <text evidence="12">Mediates the production of the second messenger molecules diacylglycerol (DAG) and inositol 1,4,5-trisphosphate (IP3). Plays an important role in the regulation of intracellular signaling cascades.</text>
</comment>
<dbReference type="SUPFAM" id="SSF55550">
    <property type="entry name" value="SH2 domain"/>
    <property type="match status" value="2"/>
</dbReference>
<dbReference type="InterPro" id="IPR036028">
    <property type="entry name" value="SH3-like_dom_sf"/>
</dbReference>
<dbReference type="CDD" id="cd10341">
    <property type="entry name" value="SH2_N-SH2_PLC_gamma_like"/>
    <property type="match status" value="1"/>
</dbReference>
<dbReference type="GO" id="GO:0009395">
    <property type="term" value="P:phospholipid catabolic process"/>
    <property type="evidence" value="ECO:0007669"/>
    <property type="project" value="UniProtKB-UniRule"/>
</dbReference>
<evidence type="ECO:0000256" key="11">
    <source>
        <dbReference type="ARBA" id="ARBA00023674"/>
    </source>
</evidence>
<dbReference type="Pfam" id="PF23583">
    <property type="entry name" value="EF_HAND_2_PLCG"/>
    <property type="match status" value="1"/>
</dbReference>
<keyword evidence="3" id="KW-0597">Phosphoprotein</keyword>
<dbReference type="PROSITE" id="PS50007">
    <property type="entry name" value="PIPLC_X_DOMAIN"/>
    <property type="match status" value="1"/>
</dbReference>
<evidence type="ECO:0000256" key="7">
    <source>
        <dbReference type="ARBA" id="ARBA00022963"/>
    </source>
</evidence>
<feature type="domain" description="SH2" evidence="16">
    <location>
        <begin position="551"/>
        <end position="652"/>
    </location>
</feature>
<dbReference type="Gene3D" id="3.20.20.190">
    <property type="entry name" value="Phosphatidylinositol (PI) phosphodiesterase"/>
    <property type="match status" value="2"/>
</dbReference>
<keyword evidence="7 12" id="KW-0442">Lipid degradation</keyword>
<feature type="domain" description="C2" evidence="19">
    <location>
        <begin position="1050"/>
        <end position="1181"/>
    </location>
</feature>
<dbReference type="SUPFAM" id="SSF49562">
    <property type="entry name" value="C2 domain (Calcium/lipid-binding domain, CaLB)"/>
    <property type="match status" value="1"/>
</dbReference>
<gene>
    <name evidence="22" type="ORF">PHYEVI_LOCUS10798</name>
</gene>
<dbReference type="SUPFAM" id="SSF50044">
    <property type="entry name" value="SH3-domain"/>
    <property type="match status" value="1"/>
</dbReference>
<dbReference type="SMART" id="SM00239">
    <property type="entry name" value="C2"/>
    <property type="match status" value="1"/>
</dbReference>
<feature type="domain" description="EF-hand" evidence="21">
    <location>
        <begin position="181"/>
        <end position="216"/>
    </location>
</feature>
<feature type="domain" description="SH2" evidence="16">
    <location>
        <begin position="663"/>
        <end position="752"/>
    </location>
</feature>
<evidence type="ECO:0000256" key="9">
    <source>
        <dbReference type="ARBA" id="ARBA00023098"/>
    </source>
</evidence>
<dbReference type="Gene3D" id="2.30.29.30">
    <property type="entry name" value="Pleckstrin-homology domain (PH domain)/Phosphotyrosine-binding domain (PTB)"/>
    <property type="match status" value="1"/>
</dbReference>
<dbReference type="InterPro" id="IPR002048">
    <property type="entry name" value="EF_hand_dom"/>
</dbReference>
<dbReference type="Pfam" id="PF00388">
    <property type="entry name" value="PI-PLC-X"/>
    <property type="match status" value="1"/>
</dbReference>
<dbReference type="OrthoDB" id="269822at2759"/>
<dbReference type="InterPro" id="IPR001192">
    <property type="entry name" value="PI-PLC_fam"/>
</dbReference>
<keyword evidence="2 14" id="KW-0728">SH3 domain</keyword>
<evidence type="ECO:0000256" key="14">
    <source>
        <dbReference type="PROSITE-ProRule" id="PRU00192"/>
    </source>
</evidence>
<dbReference type="GO" id="GO:0010634">
    <property type="term" value="P:positive regulation of epithelial cell migration"/>
    <property type="evidence" value="ECO:0007669"/>
    <property type="project" value="TreeGrafter"/>
</dbReference>
<dbReference type="Pfam" id="PF00017">
    <property type="entry name" value="SH2"/>
    <property type="match status" value="2"/>
</dbReference>
<dbReference type="FunFam" id="2.60.40.150:FF:000199">
    <property type="entry name" value="1-phosphatidylinositol 4,5-bisphosphate phosphodiesterase gamma"/>
    <property type="match status" value="1"/>
</dbReference>
<keyword evidence="8 13" id="KW-0727">SH2 domain</keyword>
<evidence type="ECO:0000313" key="23">
    <source>
        <dbReference type="Proteomes" id="UP001153712"/>
    </source>
</evidence>
<dbReference type="Pfam" id="PF00018">
    <property type="entry name" value="SH3_1"/>
    <property type="match status" value="1"/>
</dbReference>
<evidence type="ECO:0000256" key="12">
    <source>
        <dbReference type="PIRNR" id="PIRNR000952"/>
    </source>
</evidence>
<dbReference type="PANTHER" id="PTHR10336">
    <property type="entry name" value="PHOSPHOINOSITIDE-SPECIFIC PHOSPHOLIPASE C FAMILY PROTEIN"/>
    <property type="match status" value="1"/>
</dbReference>
<dbReference type="InterPro" id="IPR036860">
    <property type="entry name" value="SH2_dom_sf"/>
</dbReference>
<dbReference type="PIRSF" id="PIRSF000952">
    <property type="entry name" value="PLC-gamma"/>
    <property type="match status" value="1"/>
</dbReference>
<dbReference type="GO" id="GO:0009653">
    <property type="term" value="P:anatomical structure morphogenesis"/>
    <property type="evidence" value="ECO:0007669"/>
    <property type="project" value="UniProtKB-ARBA"/>
</dbReference>
<evidence type="ECO:0000256" key="5">
    <source>
        <dbReference type="ARBA" id="ARBA00022801"/>
    </source>
</evidence>
<dbReference type="PANTHER" id="PTHR10336:SF159">
    <property type="entry name" value="1-PHOSPHATIDYLINOSITOL 4,5-BISPHOSPHATE PHOSPHODIESTERASE GAMMA"/>
    <property type="match status" value="1"/>
</dbReference>
<dbReference type="InterPro" id="IPR000980">
    <property type="entry name" value="SH2"/>
</dbReference>
<dbReference type="CDD" id="cd00275">
    <property type="entry name" value="C2_PLC_like"/>
    <property type="match status" value="1"/>
</dbReference>
<dbReference type="CDD" id="cd09932">
    <property type="entry name" value="SH2_C-SH2_PLC_gamma_like"/>
    <property type="match status" value="1"/>
</dbReference>
<keyword evidence="4" id="KW-0677">Repeat</keyword>
<dbReference type="InterPro" id="IPR001711">
    <property type="entry name" value="PLipase_C_Pinositol-sp_Y"/>
</dbReference>
<dbReference type="CDD" id="cd16201">
    <property type="entry name" value="EFh_PI-PLCgamma"/>
    <property type="match status" value="1"/>
</dbReference>
<evidence type="ECO:0000259" key="16">
    <source>
        <dbReference type="PROSITE" id="PS50001"/>
    </source>
</evidence>
<comment type="catalytic activity">
    <reaction evidence="11">
        <text>a 1,2-diacyl-sn-glycero-3-phospho-(1D-myo-inositol-4,5-bisphosphate) + H2O = 1D-myo-inositol 1,4,5-trisphosphate + a 1,2-diacyl-sn-glycerol + H(+)</text>
        <dbReference type="Rhea" id="RHEA:33179"/>
        <dbReference type="ChEBI" id="CHEBI:15377"/>
        <dbReference type="ChEBI" id="CHEBI:15378"/>
        <dbReference type="ChEBI" id="CHEBI:17815"/>
        <dbReference type="ChEBI" id="CHEBI:58456"/>
        <dbReference type="ChEBI" id="CHEBI:203600"/>
        <dbReference type="EC" id="3.1.4.11"/>
    </reaction>
    <physiologicalReaction direction="left-to-right" evidence="11">
        <dbReference type="Rhea" id="RHEA:33180"/>
    </physiologicalReaction>
</comment>
<comment type="cofactor">
    <cofactor evidence="1">
        <name>Ca(2+)</name>
        <dbReference type="ChEBI" id="CHEBI:29108"/>
    </cofactor>
</comment>
<dbReference type="GO" id="GO:0051209">
    <property type="term" value="P:release of sequestered calcium ion into cytosol"/>
    <property type="evidence" value="ECO:0007669"/>
    <property type="project" value="TreeGrafter"/>
</dbReference>
<dbReference type="GO" id="GO:0046488">
    <property type="term" value="P:phosphatidylinositol metabolic process"/>
    <property type="evidence" value="ECO:0007669"/>
    <property type="project" value="TreeGrafter"/>
</dbReference>
<dbReference type="Gene3D" id="3.30.505.10">
    <property type="entry name" value="SH2 domain"/>
    <property type="match status" value="2"/>
</dbReference>
<dbReference type="SUPFAM" id="SSF47473">
    <property type="entry name" value="EF-hand"/>
    <property type="match status" value="1"/>
</dbReference>
<dbReference type="InterPro" id="IPR001452">
    <property type="entry name" value="SH3_domain"/>
</dbReference>
<keyword evidence="6" id="KW-0106">Calcium</keyword>
<evidence type="ECO:0000256" key="10">
    <source>
        <dbReference type="ARBA" id="ARBA00023224"/>
    </source>
</evidence>
<dbReference type="FunFam" id="3.20.20.190:FF:000004">
    <property type="entry name" value="1-phosphatidylinositol 4,5-bisphosphate phosphodiesterase gamma"/>
    <property type="match status" value="1"/>
</dbReference>
<dbReference type="EMBL" id="OU900101">
    <property type="protein sequence ID" value="CAG9864543.1"/>
    <property type="molecule type" value="Genomic_DNA"/>
</dbReference>
<dbReference type="PROSITE" id="PS50008">
    <property type="entry name" value="PIPLC_Y_DOMAIN"/>
    <property type="match status" value="1"/>
</dbReference>
<dbReference type="AlphaFoldDB" id="A0A9N9TY27"/>
<dbReference type="InterPro" id="IPR035892">
    <property type="entry name" value="C2_domain_sf"/>
</dbReference>
<dbReference type="PROSITE" id="PS50001">
    <property type="entry name" value="SH2"/>
    <property type="match status" value="2"/>
</dbReference>
<dbReference type="FunFam" id="3.30.505.10:FF:000011">
    <property type="entry name" value="1-phosphatidylinositol 4,5-bisphosphate phosphodiesterase gamma"/>
    <property type="match status" value="1"/>
</dbReference>
<keyword evidence="9 12" id="KW-0443">Lipid metabolism</keyword>
<evidence type="ECO:0000256" key="8">
    <source>
        <dbReference type="ARBA" id="ARBA00022999"/>
    </source>
</evidence>
<dbReference type="InterPro" id="IPR011993">
    <property type="entry name" value="PH-like_dom_sf"/>
</dbReference>
<dbReference type="PRINTS" id="PR00401">
    <property type="entry name" value="SH2DOMAIN"/>
</dbReference>
<dbReference type="InterPro" id="IPR056586">
    <property type="entry name" value="EF-hand_PLCG1"/>
</dbReference>
<dbReference type="SMART" id="SM00149">
    <property type="entry name" value="PLCYc"/>
    <property type="match status" value="1"/>
</dbReference>
<dbReference type="InterPro" id="IPR011992">
    <property type="entry name" value="EF-hand-dom_pair"/>
</dbReference>
<dbReference type="SUPFAM" id="SSF51695">
    <property type="entry name" value="PLC-like phosphodiesterases"/>
    <property type="match status" value="1"/>
</dbReference>
<dbReference type="FunFam" id="3.30.505.10:FF:000009">
    <property type="entry name" value="1-phosphatidylinositol 4,5-bisphosphate phosphodiesterase gamma"/>
    <property type="match status" value="1"/>
</dbReference>
<dbReference type="PROSITE" id="PS50002">
    <property type="entry name" value="SH3"/>
    <property type="match status" value="1"/>
</dbReference>
<reference evidence="22" key="1">
    <citation type="submission" date="2022-01" db="EMBL/GenBank/DDBJ databases">
        <authorList>
            <person name="King R."/>
        </authorList>
    </citation>
    <scope>NUCLEOTIDE SEQUENCE</scope>
</reference>
<dbReference type="InterPro" id="IPR035024">
    <property type="entry name" value="PLC-gamma_N-SH2"/>
</dbReference>
<dbReference type="Pfam" id="PF00168">
    <property type="entry name" value="C2"/>
    <property type="match status" value="1"/>
</dbReference>
<dbReference type="PRINTS" id="PR00390">
    <property type="entry name" value="PHPHLIPASEC"/>
</dbReference>
<dbReference type="InterPro" id="IPR000008">
    <property type="entry name" value="C2_dom"/>
</dbReference>
<dbReference type="InterPro" id="IPR001849">
    <property type="entry name" value="PH_domain"/>
</dbReference>
<evidence type="ECO:0000259" key="20">
    <source>
        <dbReference type="PROSITE" id="PS50008"/>
    </source>
</evidence>
<evidence type="ECO:0000256" key="4">
    <source>
        <dbReference type="ARBA" id="ARBA00022737"/>
    </source>
</evidence>
<evidence type="ECO:0000256" key="1">
    <source>
        <dbReference type="ARBA" id="ARBA00001913"/>
    </source>
</evidence>
<dbReference type="SMART" id="SM00148">
    <property type="entry name" value="PLCXc"/>
    <property type="match status" value="1"/>
</dbReference>
<evidence type="ECO:0000259" key="18">
    <source>
        <dbReference type="PROSITE" id="PS50003"/>
    </source>
</evidence>
<dbReference type="CDD" id="cd13362">
    <property type="entry name" value="PH_PLC_gamma"/>
    <property type="match status" value="1"/>
</dbReference>
<dbReference type="GO" id="GO:0048468">
    <property type="term" value="P:cell development"/>
    <property type="evidence" value="ECO:0007669"/>
    <property type="project" value="UniProtKB-ARBA"/>
</dbReference>
<feature type="domain" description="PI-PLC Y-box" evidence="20">
    <location>
        <begin position="939"/>
        <end position="1055"/>
    </location>
</feature>
<dbReference type="GO" id="GO:0032587">
    <property type="term" value="C:ruffle membrane"/>
    <property type="evidence" value="ECO:0007669"/>
    <property type="project" value="TreeGrafter"/>
</dbReference>
<dbReference type="EC" id="3.1.4.11" evidence="12"/>
<dbReference type="Pfam" id="PF23329">
    <property type="entry name" value="EF_HAND_1_PLCG"/>
    <property type="match status" value="1"/>
</dbReference>
<dbReference type="PROSITE" id="PS50222">
    <property type="entry name" value="EF_HAND_2"/>
    <property type="match status" value="1"/>
</dbReference>
<proteinExistence type="predicted"/>
<dbReference type="InterPro" id="IPR000909">
    <property type="entry name" value="PLipase_C_PInositol-sp_X_dom"/>
</dbReference>
<evidence type="ECO:0000259" key="21">
    <source>
        <dbReference type="PROSITE" id="PS50222"/>
    </source>
</evidence>
<evidence type="ECO:0000256" key="13">
    <source>
        <dbReference type="PROSITE-ProRule" id="PRU00191"/>
    </source>
</evidence>
<dbReference type="Gene3D" id="2.30.30.40">
    <property type="entry name" value="SH3 Domains"/>
    <property type="match status" value="1"/>
</dbReference>